<dbReference type="GO" id="GO:0005200">
    <property type="term" value="F:structural constituent of cytoskeleton"/>
    <property type="evidence" value="ECO:0007669"/>
    <property type="project" value="TreeGrafter"/>
</dbReference>
<comment type="similarity">
    <text evidence="2">Belongs to the ARPC2 family.</text>
</comment>
<proteinExistence type="inferred from homology"/>
<dbReference type="InterPro" id="IPR034666">
    <property type="entry name" value="ARPC2/4"/>
</dbReference>
<dbReference type="GO" id="GO:0034314">
    <property type="term" value="P:Arp2/3 complex-mediated actin nucleation"/>
    <property type="evidence" value="ECO:0007669"/>
    <property type="project" value="InterPro"/>
</dbReference>
<evidence type="ECO:0000256" key="5">
    <source>
        <dbReference type="ARBA" id="ARBA00023212"/>
    </source>
</evidence>
<keyword evidence="4" id="KW-0009">Actin-binding</keyword>
<name>A0AAQ3PEM6_VIGMU</name>
<gene>
    <name evidence="6" type="ORF">V8G54_003809</name>
</gene>
<sequence>MSLIVHIHHEAVTVVESDIVEVVGAIGMLFWLRRRGKRAVGKEEKNLEKGVELDHHWVEFDDVRYHIQVSMKNPHLLLLSVSLPTPSSETIFVRGLPFGAIEAIKAAYGNLVQILDPPRDGFNLTLKINLSKLPANQDQKHAFLVKVASIREVVLGAPLRVVLEHLAARTVAPDLDPLVALVHRPNESFFLFPQAHVSHALPSSGQNLFRPTLFDLLEHCEPFFALLFLVPGPFGEASRVDHDFSHLKPLADKVTVVYPMRFNDSIDIVLATSFLQEFVEARRTAGLHNTPPCSWSLTPPLEIKGVPSDALSANAGFVTFVIFPRHVEGHKLDRTVWNLSTFHAYVSYHVKCSEGFMHTRMRRRVESLIQALDRAKPDVENSKKTSFNRSFKRLNVPDAYNSKIGSPSEPFTLSIQGLAGLFLHIAPGACNLFMEKNRIQIQEKRPNKLVIKMYNCLSSECA</sequence>
<evidence type="ECO:0000256" key="4">
    <source>
        <dbReference type="ARBA" id="ARBA00023203"/>
    </source>
</evidence>
<dbReference type="GO" id="GO:0051015">
    <property type="term" value="F:actin filament binding"/>
    <property type="evidence" value="ECO:0007669"/>
    <property type="project" value="TreeGrafter"/>
</dbReference>
<dbReference type="GO" id="GO:0005885">
    <property type="term" value="C:Arp2/3 protein complex"/>
    <property type="evidence" value="ECO:0007669"/>
    <property type="project" value="InterPro"/>
</dbReference>
<evidence type="ECO:0000256" key="1">
    <source>
        <dbReference type="ARBA" id="ARBA00004245"/>
    </source>
</evidence>
<dbReference type="Proteomes" id="UP001374535">
    <property type="component" value="Chromosome 1"/>
</dbReference>
<comment type="subcellular location">
    <subcellularLocation>
        <location evidence="1">Cytoplasm</location>
        <location evidence="1">Cytoskeleton</location>
    </subcellularLocation>
</comment>
<dbReference type="GO" id="GO:0030041">
    <property type="term" value="P:actin filament polymerization"/>
    <property type="evidence" value="ECO:0007669"/>
    <property type="project" value="InterPro"/>
</dbReference>
<accession>A0AAQ3PEM6</accession>
<evidence type="ECO:0000256" key="3">
    <source>
        <dbReference type="ARBA" id="ARBA00022490"/>
    </source>
</evidence>
<dbReference type="InterPro" id="IPR007188">
    <property type="entry name" value="ARPC2"/>
</dbReference>
<keyword evidence="3" id="KW-0963">Cytoplasm</keyword>
<dbReference type="Gene3D" id="3.30.1460.20">
    <property type="match status" value="2"/>
</dbReference>
<feature type="non-terminal residue" evidence="6">
    <location>
        <position position="1"/>
    </location>
</feature>
<dbReference type="PANTHER" id="PTHR12058">
    <property type="entry name" value="ARP2/3 COMPLEX 34 KDA SUBUNIT"/>
    <property type="match status" value="1"/>
</dbReference>
<keyword evidence="5" id="KW-0206">Cytoskeleton</keyword>
<dbReference type="EMBL" id="CP144700">
    <property type="protein sequence ID" value="WVZ25265.1"/>
    <property type="molecule type" value="Genomic_DNA"/>
</dbReference>
<reference evidence="6 7" key="1">
    <citation type="journal article" date="2023" name="Life. Sci Alliance">
        <title>Evolutionary insights into 3D genome organization and epigenetic landscape of Vigna mungo.</title>
        <authorList>
            <person name="Junaid A."/>
            <person name="Singh B."/>
            <person name="Bhatia S."/>
        </authorList>
    </citation>
    <scope>NUCLEOTIDE SEQUENCE [LARGE SCALE GENOMIC DNA]</scope>
    <source>
        <strain evidence="6">Urdbean</strain>
    </source>
</reference>
<dbReference type="FunFam" id="3.30.1460.20:FF:000007">
    <property type="entry name" value="Arp2/3 complex 34 kDa subunit"/>
    <property type="match status" value="1"/>
</dbReference>
<evidence type="ECO:0000256" key="2">
    <source>
        <dbReference type="ARBA" id="ARBA00007192"/>
    </source>
</evidence>
<dbReference type="AlphaFoldDB" id="A0AAQ3PEM6"/>
<protein>
    <recommendedName>
        <fullName evidence="8">Arp2/3 complex 34 kDa subunit</fullName>
    </recommendedName>
</protein>
<organism evidence="6 7">
    <name type="scientific">Vigna mungo</name>
    <name type="common">Black gram</name>
    <name type="synonym">Phaseolus mungo</name>
    <dbReference type="NCBI Taxonomy" id="3915"/>
    <lineage>
        <taxon>Eukaryota</taxon>
        <taxon>Viridiplantae</taxon>
        <taxon>Streptophyta</taxon>
        <taxon>Embryophyta</taxon>
        <taxon>Tracheophyta</taxon>
        <taxon>Spermatophyta</taxon>
        <taxon>Magnoliopsida</taxon>
        <taxon>eudicotyledons</taxon>
        <taxon>Gunneridae</taxon>
        <taxon>Pentapetalae</taxon>
        <taxon>rosids</taxon>
        <taxon>fabids</taxon>
        <taxon>Fabales</taxon>
        <taxon>Fabaceae</taxon>
        <taxon>Papilionoideae</taxon>
        <taxon>50 kb inversion clade</taxon>
        <taxon>NPAAA clade</taxon>
        <taxon>indigoferoid/millettioid clade</taxon>
        <taxon>Phaseoleae</taxon>
        <taxon>Vigna</taxon>
    </lineage>
</organism>
<keyword evidence="7" id="KW-1185">Reference proteome</keyword>
<dbReference type="SUPFAM" id="SSF69645">
    <property type="entry name" value="Arp2/3 complex subunits"/>
    <property type="match status" value="2"/>
</dbReference>
<evidence type="ECO:0000313" key="6">
    <source>
        <dbReference type="EMBL" id="WVZ25265.1"/>
    </source>
</evidence>
<evidence type="ECO:0008006" key="8">
    <source>
        <dbReference type="Google" id="ProtNLM"/>
    </source>
</evidence>
<dbReference type="Pfam" id="PF04045">
    <property type="entry name" value="P34-Arc"/>
    <property type="match status" value="2"/>
</dbReference>
<dbReference type="PANTHER" id="PTHR12058:SF0">
    <property type="entry name" value="ACTIN-RELATED PROTEIN 2_3 COMPLEX SUBUNIT 2"/>
    <property type="match status" value="1"/>
</dbReference>
<evidence type="ECO:0000313" key="7">
    <source>
        <dbReference type="Proteomes" id="UP001374535"/>
    </source>
</evidence>